<dbReference type="AlphaFoldDB" id="A0A061GB38"/>
<evidence type="ECO:0000313" key="2">
    <source>
        <dbReference type="EMBL" id="EOY24234.1"/>
    </source>
</evidence>
<dbReference type="Gramene" id="EOY24234">
    <property type="protein sequence ID" value="EOY24234"/>
    <property type="gene ID" value="TCM_015899"/>
</dbReference>
<evidence type="ECO:0000259" key="1">
    <source>
        <dbReference type="Pfam" id="PF03478"/>
    </source>
</evidence>
<feature type="domain" description="KIB1-4 beta-propeller" evidence="1">
    <location>
        <begin position="11"/>
        <end position="89"/>
    </location>
</feature>
<sequence length="92" mass="10512">MSVGRKLVNYVDHAYLFESSKGDLFSIKKEIDIEDYHCFAHFSKSFKVFKLVLDDQSGELVEEKEVKDIDEDVVFVGDNQTLTVSALDFLEG</sequence>
<accession>A0A061GB38</accession>
<dbReference type="EMBL" id="CM001881">
    <property type="protein sequence ID" value="EOY24234.1"/>
    <property type="molecule type" value="Genomic_DNA"/>
</dbReference>
<organism evidence="2 3">
    <name type="scientific">Theobroma cacao</name>
    <name type="common">Cacao</name>
    <name type="synonym">Cocoa</name>
    <dbReference type="NCBI Taxonomy" id="3641"/>
    <lineage>
        <taxon>Eukaryota</taxon>
        <taxon>Viridiplantae</taxon>
        <taxon>Streptophyta</taxon>
        <taxon>Embryophyta</taxon>
        <taxon>Tracheophyta</taxon>
        <taxon>Spermatophyta</taxon>
        <taxon>Magnoliopsida</taxon>
        <taxon>eudicotyledons</taxon>
        <taxon>Gunneridae</taxon>
        <taxon>Pentapetalae</taxon>
        <taxon>rosids</taxon>
        <taxon>malvids</taxon>
        <taxon>Malvales</taxon>
        <taxon>Malvaceae</taxon>
        <taxon>Byttnerioideae</taxon>
        <taxon>Theobroma</taxon>
    </lineage>
</organism>
<reference evidence="2 3" key="1">
    <citation type="journal article" date="2013" name="Genome Biol.">
        <title>The genome sequence of the most widely cultivated cacao type and its use to identify candidate genes regulating pod color.</title>
        <authorList>
            <person name="Motamayor J.C."/>
            <person name="Mockaitis K."/>
            <person name="Schmutz J."/>
            <person name="Haiminen N."/>
            <person name="Iii D.L."/>
            <person name="Cornejo O."/>
            <person name="Findley S.D."/>
            <person name="Zheng P."/>
            <person name="Utro F."/>
            <person name="Royaert S."/>
            <person name="Saski C."/>
            <person name="Jenkins J."/>
            <person name="Podicheti R."/>
            <person name="Zhao M."/>
            <person name="Scheffler B.E."/>
            <person name="Stack J.C."/>
            <person name="Feltus F.A."/>
            <person name="Mustiga G.M."/>
            <person name="Amores F."/>
            <person name="Phillips W."/>
            <person name="Marelli J.P."/>
            <person name="May G.D."/>
            <person name="Shapiro H."/>
            <person name="Ma J."/>
            <person name="Bustamante C.D."/>
            <person name="Schnell R.J."/>
            <person name="Main D."/>
            <person name="Gilbert D."/>
            <person name="Parida L."/>
            <person name="Kuhn D.N."/>
        </authorList>
    </citation>
    <scope>NUCLEOTIDE SEQUENCE [LARGE SCALE GENOMIC DNA]</scope>
    <source>
        <strain evidence="3">cv. Matina 1-6</strain>
    </source>
</reference>
<protein>
    <recommendedName>
        <fullName evidence="1">KIB1-4 beta-propeller domain-containing protein</fullName>
    </recommendedName>
</protein>
<dbReference type="HOGENOM" id="CLU_2417620_0_0_1"/>
<dbReference type="InterPro" id="IPR005174">
    <property type="entry name" value="KIB1-4_b-propeller"/>
</dbReference>
<gene>
    <name evidence="2" type="ORF">TCM_015899</name>
</gene>
<name>A0A061GB38_THECC</name>
<dbReference type="InParanoid" id="A0A061GB38"/>
<evidence type="ECO:0000313" key="3">
    <source>
        <dbReference type="Proteomes" id="UP000026915"/>
    </source>
</evidence>
<dbReference type="Pfam" id="PF03478">
    <property type="entry name" value="Beta-prop_KIB1-4"/>
    <property type="match status" value="1"/>
</dbReference>
<dbReference type="Proteomes" id="UP000026915">
    <property type="component" value="Chromosome 3"/>
</dbReference>
<keyword evidence="3" id="KW-1185">Reference proteome</keyword>
<proteinExistence type="predicted"/>
<dbReference type="STRING" id="3641.A0A061GB38"/>